<dbReference type="PANTHER" id="PTHR43048:SF3">
    <property type="entry name" value="METHYLMALONYL-COA EPIMERASE, MITOCHONDRIAL"/>
    <property type="match status" value="1"/>
</dbReference>
<gene>
    <name evidence="3" type="ORF">ACFOWZ_08030</name>
</gene>
<accession>A0ABV8BQ28</accession>
<dbReference type="Proteomes" id="UP001595690">
    <property type="component" value="Unassembled WGS sequence"/>
</dbReference>
<dbReference type="SUPFAM" id="SSF54593">
    <property type="entry name" value="Glyoxalase/Bleomycin resistance protein/Dihydroxybiphenyl dioxygenase"/>
    <property type="match status" value="2"/>
</dbReference>
<proteinExistence type="predicted"/>
<evidence type="ECO:0000313" key="4">
    <source>
        <dbReference type="Proteomes" id="UP001595690"/>
    </source>
</evidence>
<keyword evidence="1" id="KW-0479">Metal-binding</keyword>
<dbReference type="PROSITE" id="PS51819">
    <property type="entry name" value="VOC"/>
    <property type="match status" value="1"/>
</dbReference>
<evidence type="ECO:0000256" key="1">
    <source>
        <dbReference type="ARBA" id="ARBA00022723"/>
    </source>
</evidence>
<dbReference type="InterPro" id="IPR037523">
    <property type="entry name" value="VOC_core"/>
</dbReference>
<dbReference type="InterPro" id="IPR004360">
    <property type="entry name" value="Glyas_Fos-R_dOase_dom"/>
</dbReference>
<dbReference type="InterPro" id="IPR051785">
    <property type="entry name" value="MMCE/EMCE_epimerase"/>
</dbReference>
<dbReference type="Gene3D" id="3.10.180.10">
    <property type="entry name" value="2,3-Dihydroxybiphenyl 1,2-Dioxygenase, domain 1"/>
    <property type="match status" value="2"/>
</dbReference>
<feature type="domain" description="VOC" evidence="2">
    <location>
        <begin position="164"/>
        <end position="283"/>
    </location>
</feature>
<reference evidence="4" key="1">
    <citation type="journal article" date="2019" name="Int. J. Syst. Evol. Microbiol.">
        <title>The Global Catalogue of Microorganisms (GCM) 10K type strain sequencing project: providing services to taxonomists for standard genome sequencing and annotation.</title>
        <authorList>
            <consortium name="The Broad Institute Genomics Platform"/>
            <consortium name="The Broad Institute Genome Sequencing Center for Infectious Disease"/>
            <person name="Wu L."/>
            <person name="Ma J."/>
        </authorList>
    </citation>
    <scope>NUCLEOTIDE SEQUENCE [LARGE SCALE GENOMIC DNA]</scope>
    <source>
        <strain evidence="4">CGMCC 4.7405</strain>
    </source>
</reference>
<evidence type="ECO:0000259" key="2">
    <source>
        <dbReference type="PROSITE" id="PS51819"/>
    </source>
</evidence>
<evidence type="ECO:0000313" key="3">
    <source>
        <dbReference type="EMBL" id="MFC3891421.1"/>
    </source>
</evidence>
<organism evidence="3 4">
    <name type="scientific">Lentzea rhizosphaerae</name>
    <dbReference type="NCBI Taxonomy" id="2041025"/>
    <lineage>
        <taxon>Bacteria</taxon>
        <taxon>Bacillati</taxon>
        <taxon>Actinomycetota</taxon>
        <taxon>Actinomycetes</taxon>
        <taxon>Pseudonocardiales</taxon>
        <taxon>Pseudonocardiaceae</taxon>
        <taxon>Lentzea</taxon>
    </lineage>
</organism>
<keyword evidence="4" id="KW-1185">Reference proteome</keyword>
<comment type="caution">
    <text evidence="3">The sequence shown here is derived from an EMBL/GenBank/DDBJ whole genome shotgun (WGS) entry which is preliminary data.</text>
</comment>
<dbReference type="EMBL" id="JBHRZI010000011">
    <property type="protein sequence ID" value="MFC3891421.1"/>
    <property type="molecule type" value="Genomic_DNA"/>
</dbReference>
<dbReference type="PANTHER" id="PTHR43048">
    <property type="entry name" value="METHYLMALONYL-COA EPIMERASE"/>
    <property type="match status" value="1"/>
</dbReference>
<dbReference type="Pfam" id="PF00903">
    <property type="entry name" value="Glyoxalase"/>
    <property type="match status" value="1"/>
</dbReference>
<sequence length="302" mass="31712">MRGVGTAESALPKAALPGAVAVDHLASTVSDLDAAVAFLTAELGGQECYREGPIADSTGDWMARKLGVPAEASARIVMIRLGERLNFEVFEYSCPGASRVAPRPGAPGASCLLLAVADLQAFAARMRLAAVVVEHDQQGILRCSTEFGLTFEVVEDPSVDPELSADVIGIRYTVADLPAAQSFLTSVIGMGAVHDTVLGLGNGPLVELVPATLPGPLPGNHDVGGHHLAFAVTDVDRAAEFLSQHEGVHVMGTPETVTAGPIAGDRWVYFASPFGMQMELICMPDGNLPYERATSARRWQPS</sequence>
<dbReference type="InterPro" id="IPR029068">
    <property type="entry name" value="Glyas_Bleomycin-R_OHBP_Dase"/>
</dbReference>
<name>A0ABV8BQ28_9PSEU</name>
<protein>
    <submittedName>
        <fullName evidence="3">VOC family protein</fullName>
    </submittedName>
</protein>
<dbReference type="RefSeq" id="WP_382370707.1">
    <property type="nucleotide sequence ID" value="NZ_JBHRZI010000011.1"/>
</dbReference>